<reference evidence="1" key="1">
    <citation type="submission" date="2019-12" db="EMBL/GenBank/DDBJ databases">
        <title>Genome sequencing and annotation of Brassica cretica.</title>
        <authorList>
            <person name="Studholme D.J."/>
            <person name="Sarris P."/>
        </authorList>
    </citation>
    <scope>NUCLEOTIDE SEQUENCE</scope>
    <source>
        <strain evidence="1">PFS-109/04</strain>
        <tissue evidence="1">Leaf</tissue>
    </source>
</reference>
<evidence type="ECO:0000313" key="1">
    <source>
        <dbReference type="EMBL" id="KAF3505074.1"/>
    </source>
</evidence>
<dbReference type="AlphaFoldDB" id="A0A8S9NIS1"/>
<evidence type="ECO:0000313" key="2">
    <source>
        <dbReference type="Proteomes" id="UP000712600"/>
    </source>
</evidence>
<dbReference type="Proteomes" id="UP000712600">
    <property type="component" value="Unassembled WGS sequence"/>
</dbReference>
<proteinExistence type="predicted"/>
<dbReference type="EMBL" id="QGKX02001621">
    <property type="protein sequence ID" value="KAF3505074.1"/>
    <property type="molecule type" value="Genomic_DNA"/>
</dbReference>
<accession>A0A8S9NIS1</accession>
<protein>
    <submittedName>
        <fullName evidence="1">Uncharacterized protein</fullName>
    </submittedName>
</protein>
<gene>
    <name evidence="1" type="ORF">F2Q69_00043468</name>
</gene>
<sequence length="98" mass="11664">MISLPPPASSRLLTLLAWQSTLYWIWNERNSRLHANNYRSIDTIFSQIDRQVRNKIQSFRESNPVRSSQMMQQWSQMSHRCHRSLPAVSVEAIWSHLR</sequence>
<organism evidence="1 2">
    <name type="scientific">Brassica cretica</name>
    <name type="common">Mustard</name>
    <dbReference type="NCBI Taxonomy" id="69181"/>
    <lineage>
        <taxon>Eukaryota</taxon>
        <taxon>Viridiplantae</taxon>
        <taxon>Streptophyta</taxon>
        <taxon>Embryophyta</taxon>
        <taxon>Tracheophyta</taxon>
        <taxon>Spermatophyta</taxon>
        <taxon>Magnoliopsida</taxon>
        <taxon>eudicotyledons</taxon>
        <taxon>Gunneridae</taxon>
        <taxon>Pentapetalae</taxon>
        <taxon>rosids</taxon>
        <taxon>malvids</taxon>
        <taxon>Brassicales</taxon>
        <taxon>Brassicaceae</taxon>
        <taxon>Brassiceae</taxon>
        <taxon>Brassica</taxon>
    </lineage>
</organism>
<comment type="caution">
    <text evidence="1">The sequence shown here is derived from an EMBL/GenBank/DDBJ whole genome shotgun (WGS) entry which is preliminary data.</text>
</comment>
<name>A0A8S9NIS1_BRACR</name>